<evidence type="ECO:0000313" key="3">
    <source>
        <dbReference type="Proteomes" id="UP000242638"/>
    </source>
</evidence>
<evidence type="ECO:0000313" key="2">
    <source>
        <dbReference type="Ensembl" id="ENSPREP00000007455.1"/>
    </source>
</evidence>
<reference evidence="2" key="2">
    <citation type="submission" date="2025-08" db="UniProtKB">
        <authorList>
            <consortium name="Ensembl"/>
        </authorList>
    </citation>
    <scope>IDENTIFICATION</scope>
    <source>
        <strain evidence="2">Guanapo</strain>
    </source>
</reference>
<dbReference type="Proteomes" id="UP000242638">
    <property type="component" value="Unassembled WGS sequence"/>
</dbReference>
<dbReference type="AlphaFoldDB" id="A0A3P9ND18"/>
<keyword evidence="1" id="KW-1133">Transmembrane helix</keyword>
<sequence length="379" mass="42396">MSTENCKAGDDFIVSLFNLFSCLNNVPKALTQALQPYLEKAHIWKYLYKLAGNILAPVVIDCVRALVIKSANSILHKPIFLILGKKKIPTEVIVFFYVLLLSAVISLAIQALSFIFTNLPLAVSSLPLPIRFLFQMAEKHLSHHARQLRSMGLLLWALLGCLIQGLEDPDALEEISGLALDCRAKDYLSLLRECLAIYDNVLQQGIPKPTVHKVLQALEEKRPKWINTQLRKAQKLCAESILKQGADRGGAAAELTEQKMGLMLLEVCHKAGGCAYLRQIYHIIQGNEELLMSKLNGSTDSTDLSVKFDVMVDWTWDWPRLLPAYEGMSQVTFRSLLANRFEQRTKYALKASSAVCTSAHSKCLILPHSCFVHTLSISF</sequence>
<dbReference type="InterPro" id="IPR027993">
    <property type="entry name" value="DUF4495"/>
</dbReference>
<keyword evidence="1" id="KW-0812">Transmembrane</keyword>
<dbReference type="Ensembl" id="ENSPRET00000007547.1">
    <property type="protein sequence ID" value="ENSPREP00000007455.1"/>
    <property type="gene ID" value="ENSPREG00000005096.1"/>
</dbReference>
<evidence type="ECO:0000256" key="1">
    <source>
        <dbReference type="SAM" id="Phobius"/>
    </source>
</evidence>
<keyword evidence="1" id="KW-0472">Membrane</keyword>
<dbReference type="Bgee" id="ENSPREG00000005096">
    <property type="expression patterns" value="Expressed in head"/>
</dbReference>
<reference evidence="3" key="1">
    <citation type="submission" date="2013-11" db="EMBL/GenBank/DDBJ databases">
        <title>The genomic landscape of the Guanapo guppy.</title>
        <authorList>
            <person name="Kuenstner A."/>
            <person name="Dreyer C."/>
        </authorList>
    </citation>
    <scope>NUCLEOTIDE SEQUENCE</scope>
    <source>
        <strain evidence="3">Guanapo</strain>
    </source>
</reference>
<accession>A0A3P9ND18</accession>
<dbReference type="PANTHER" id="PTHR33960:SF1">
    <property type="entry name" value="SIMILAR TO KIAA0825 PROTEIN"/>
    <property type="match status" value="1"/>
</dbReference>
<reference evidence="2" key="3">
    <citation type="submission" date="2025-09" db="UniProtKB">
        <authorList>
            <consortium name="Ensembl"/>
        </authorList>
    </citation>
    <scope>IDENTIFICATION</scope>
    <source>
        <strain evidence="2">Guanapo</strain>
    </source>
</reference>
<keyword evidence="3" id="KW-1185">Reference proteome</keyword>
<protein>
    <submittedName>
        <fullName evidence="2">Uncharacterized protein</fullName>
    </submittedName>
</protein>
<dbReference type="PANTHER" id="PTHR33960">
    <property type="entry name" value="SIMILAR TO KIAA0825 PROTEIN"/>
    <property type="match status" value="1"/>
</dbReference>
<name>A0A3P9ND18_POERE</name>
<feature type="transmembrane region" description="Helical" evidence="1">
    <location>
        <begin position="88"/>
        <end position="109"/>
    </location>
</feature>
<organism evidence="2 3">
    <name type="scientific">Poecilia reticulata</name>
    <name type="common">Guppy</name>
    <name type="synonym">Acanthophacelus reticulatus</name>
    <dbReference type="NCBI Taxonomy" id="8081"/>
    <lineage>
        <taxon>Eukaryota</taxon>
        <taxon>Metazoa</taxon>
        <taxon>Chordata</taxon>
        <taxon>Craniata</taxon>
        <taxon>Vertebrata</taxon>
        <taxon>Euteleostomi</taxon>
        <taxon>Actinopterygii</taxon>
        <taxon>Neopterygii</taxon>
        <taxon>Teleostei</taxon>
        <taxon>Neoteleostei</taxon>
        <taxon>Acanthomorphata</taxon>
        <taxon>Ovalentaria</taxon>
        <taxon>Atherinomorphae</taxon>
        <taxon>Cyprinodontiformes</taxon>
        <taxon>Poeciliidae</taxon>
        <taxon>Poeciliinae</taxon>
        <taxon>Poecilia</taxon>
    </lineage>
</organism>
<proteinExistence type="predicted"/>
<dbReference type="GeneTree" id="ENSGT00940000165983"/>